<name>A0ABW5LCU8_9FLAO</name>
<feature type="transmembrane region" description="Helical" evidence="1">
    <location>
        <begin position="53"/>
        <end position="76"/>
    </location>
</feature>
<organism evidence="2 3">
    <name type="scientific">Aquimarina rubra</name>
    <dbReference type="NCBI Taxonomy" id="1920033"/>
    <lineage>
        <taxon>Bacteria</taxon>
        <taxon>Pseudomonadati</taxon>
        <taxon>Bacteroidota</taxon>
        <taxon>Flavobacteriia</taxon>
        <taxon>Flavobacteriales</taxon>
        <taxon>Flavobacteriaceae</taxon>
        <taxon>Aquimarina</taxon>
    </lineage>
</organism>
<reference evidence="3" key="1">
    <citation type="journal article" date="2019" name="Int. J. Syst. Evol. Microbiol.">
        <title>The Global Catalogue of Microorganisms (GCM) 10K type strain sequencing project: providing services to taxonomists for standard genome sequencing and annotation.</title>
        <authorList>
            <consortium name="The Broad Institute Genomics Platform"/>
            <consortium name="The Broad Institute Genome Sequencing Center for Infectious Disease"/>
            <person name="Wu L."/>
            <person name="Ma J."/>
        </authorList>
    </citation>
    <scope>NUCLEOTIDE SEQUENCE [LARGE SCALE GENOMIC DNA]</scope>
    <source>
        <strain evidence="3">KCTC 52274</strain>
    </source>
</reference>
<dbReference type="Proteomes" id="UP001597319">
    <property type="component" value="Unassembled WGS sequence"/>
</dbReference>
<sequence length="148" mass="17535">MKINDFRIKQFVIITLLTSIWINVSEVFRYFVLVMPRVQSFFDHKSGIAEMNITIFSIWGFWDMLLSALLVFLFWLYAREFGNRFQSVFVSGTIVWLCVFVIFWVATANMGLSNWSILLITLPLSWLEMVVAAWIASKLYQTRRWMPQ</sequence>
<feature type="transmembrane region" description="Helical" evidence="1">
    <location>
        <begin position="88"/>
        <end position="106"/>
    </location>
</feature>
<protein>
    <recommendedName>
        <fullName evidence="4">DUF4386 domain-containing protein</fullName>
    </recommendedName>
</protein>
<feature type="transmembrane region" description="Helical" evidence="1">
    <location>
        <begin position="112"/>
        <end position="136"/>
    </location>
</feature>
<comment type="caution">
    <text evidence="2">The sequence shown here is derived from an EMBL/GenBank/DDBJ whole genome shotgun (WGS) entry which is preliminary data.</text>
</comment>
<evidence type="ECO:0000313" key="2">
    <source>
        <dbReference type="EMBL" id="MFD2561621.1"/>
    </source>
</evidence>
<proteinExistence type="predicted"/>
<keyword evidence="1" id="KW-0472">Membrane</keyword>
<keyword evidence="1" id="KW-1133">Transmembrane helix</keyword>
<keyword evidence="3" id="KW-1185">Reference proteome</keyword>
<feature type="transmembrane region" description="Helical" evidence="1">
    <location>
        <begin position="12"/>
        <end position="33"/>
    </location>
</feature>
<evidence type="ECO:0008006" key="4">
    <source>
        <dbReference type="Google" id="ProtNLM"/>
    </source>
</evidence>
<evidence type="ECO:0000313" key="3">
    <source>
        <dbReference type="Proteomes" id="UP001597319"/>
    </source>
</evidence>
<accession>A0ABW5LCU8</accession>
<evidence type="ECO:0000256" key="1">
    <source>
        <dbReference type="SAM" id="Phobius"/>
    </source>
</evidence>
<dbReference type="EMBL" id="JBHULE010000002">
    <property type="protein sequence ID" value="MFD2561621.1"/>
    <property type="molecule type" value="Genomic_DNA"/>
</dbReference>
<gene>
    <name evidence="2" type="ORF">ACFSR1_02995</name>
</gene>
<keyword evidence="1" id="KW-0812">Transmembrane</keyword>
<dbReference type="RefSeq" id="WP_378289478.1">
    <property type="nucleotide sequence ID" value="NZ_JBHULE010000002.1"/>
</dbReference>